<name>A0A517TV28_9BACT</name>
<sequence>MTQTTIGALFVMLGTLLVGGGGLLATYGWQKVSSGRQWQNSIRSVIRELNLNEKIIEAGDDTIKERIAGTIDARFPAESFHDVQLTGALTSGIWNPDDEADKAVADAIDRYRQDVAHVNAGLRIVGRTTRTVYLKPDLVVDSEWLAKKPGNHINARSEQFAQLVESHKAAKAALKSKYPWAF</sequence>
<dbReference type="AlphaFoldDB" id="A0A517TV28"/>
<organism evidence="2 3">
    <name type="scientific">Lacipirellula limnantheis</name>
    <dbReference type="NCBI Taxonomy" id="2528024"/>
    <lineage>
        <taxon>Bacteria</taxon>
        <taxon>Pseudomonadati</taxon>
        <taxon>Planctomycetota</taxon>
        <taxon>Planctomycetia</taxon>
        <taxon>Pirellulales</taxon>
        <taxon>Lacipirellulaceae</taxon>
        <taxon>Lacipirellula</taxon>
    </lineage>
</organism>
<dbReference type="Proteomes" id="UP000317909">
    <property type="component" value="Chromosome"/>
</dbReference>
<keyword evidence="3" id="KW-1185">Reference proteome</keyword>
<keyword evidence="1" id="KW-0472">Membrane</keyword>
<dbReference type="KEGG" id="llh:I41_13770"/>
<dbReference type="RefSeq" id="WP_145431799.1">
    <property type="nucleotide sequence ID" value="NZ_CP036339.1"/>
</dbReference>
<reference evidence="2 3" key="1">
    <citation type="submission" date="2019-02" db="EMBL/GenBank/DDBJ databases">
        <title>Deep-cultivation of Planctomycetes and their phenomic and genomic characterization uncovers novel biology.</title>
        <authorList>
            <person name="Wiegand S."/>
            <person name="Jogler M."/>
            <person name="Boedeker C."/>
            <person name="Pinto D."/>
            <person name="Vollmers J."/>
            <person name="Rivas-Marin E."/>
            <person name="Kohn T."/>
            <person name="Peeters S.H."/>
            <person name="Heuer A."/>
            <person name="Rast P."/>
            <person name="Oberbeckmann S."/>
            <person name="Bunk B."/>
            <person name="Jeske O."/>
            <person name="Meyerdierks A."/>
            <person name="Storesund J.E."/>
            <person name="Kallscheuer N."/>
            <person name="Luecker S."/>
            <person name="Lage O.M."/>
            <person name="Pohl T."/>
            <person name="Merkel B.J."/>
            <person name="Hornburger P."/>
            <person name="Mueller R.-W."/>
            <person name="Bruemmer F."/>
            <person name="Labrenz M."/>
            <person name="Spormann A.M."/>
            <person name="Op den Camp H."/>
            <person name="Overmann J."/>
            <person name="Amann R."/>
            <person name="Jetten M.S.M."/>
            <person name="Mascher T."/>
            <person name="Medema M.H."/>
            <person name="Devos D.P."/>
            <person name="Kaster A.-K."/>
            <person name="Ovreas L."/>
            <person name="Rohde M."/>
            <person name="Galperin M.Y."/>
            <person name="Jogler C."/>
        </authorList>
    </citation>
    <scope>NUCLEOTIDE SEQUENCE [LARGE SCALE GENOMIC DNA]</scope>
    <source>
        <strain evidence="2 3">I41</strain>
    </source>
</reference>
<evidence type="ECO:0000256" key="1">
    <source>
        <dbReference type="SAM" id="Phobius"/>
    </source>
</evidence>
<proteinExistence type="predicted"/>
<evidence type="ECO:0000313" key="2">
    <source>
        <dbReference type="EMBL" id="QDT72207.1"/>
    </source>
</evidence>
<feature type="transmembrane region" description="Helical" evidence="1">
    <location>
        <begin position="6"/>
        <end position="29"/>
    </location>
</feature>
<protein>
    <submittedName>
        <fullName evidence="2">Uncharacterized protein</fullName>
    </submittedName>
</protein>
<keyword evidence="1" id="KW-1133">Transmembrane helix</keyword>
<keyword evidence="1" id="KW-0812">Transmembrane</keyword>
<dbReference type="EMBL" id="CP036339">
    <property type="protein sequence ID" value="QDT72207.1"/>
    <property type="molecule type" value="Genomic_DNA"/>
</dbReference>
<gene>
    <name evidence="2" type="ORF">I41_13770</name>
</gene>
<accession>A0A517TV28</accession>
<evidence type="ECO:0000313" key="3">
    <source>
        <dbReference type="Proteomes" id="UP000317909"/>
    </source>
</evidence>